<comment type="similarity">
    <text evidence="1">Belongs to the RutC family.</text>
</comment>
<evidence type="ECO:0000313" key="3">
    <source>
        <dbReference type="Proteomes" id="UP001214250"/>
    </source>
</evidence>
<dbReference type="NCBIfam" id="TIGR00004">
    <property type="entry name" value="Rid family detoxifying hydrolase"/>
    <property type="match status" value="1"/>
</dbReference>
<accession>A0ABY7VUZ8</accession>
<dbReference type="SUPFAM" id="SSF55298">
    <property type="entry name" value="YjgF-like"/>
    <property type="match status" value="1"/>
</dbReference>
<keyword evidence="3" id="KW-1185">Reference proteome</keyword>
<dbReference type="InterPro" id="IPR019897">
    <property type="entry name" value="RidA_CS"/>
</dbReference>
<gene>
    <name evidence="2" type="ORF">PQO03_19660</name>
</gene>
<dbReference type="InterPro" id="IPR006175">
    <property type="entry name" value="YjgF/YER057c/UK114"/>
</dbReference>
<dbReference type="PANTHER" id="PTHR11803">
    <property type="entry name" value="2-IMINOBUTANOATE/2-IMINOPROPANOATE DEAMINASE RIDA"/>
    <property type="match status" value="1"/>
</dbReference>
<evidence type="ECO:0000313" key="2">
    <source>
        <dbReference type="EMBL" id="WDE98040.1"/>
    </source>
</evidence>
<dbReference type="RefSeq" id="WP_274152781.1">
    <property type="nucleotide sequence ID" value="NZ_CP117812.1"/>
</dbReference>
<dbReference type="CDD" id="cd00448">
    <property type="entry name" value="YjgF_YER057c_UK114_family"/>
    <property type="match status" value="1"/>
</dbReference>
<dbReference type="PROSITE" id="PS01094">
    <property type="entry name" value="UPF0076"/>
    <property type="match status" value="1"/>
</dbReference>
<dbReference type="InterPro" id="IPR035959">
    <property type="entry name" value="RutC-like_sf"/>
</dbReference>
<dbReference type="Gene3D" id="3.30.1330.40">
    <property type="entry name" value="RutC-like"/>
    <property type="match status" value="1"/>
</dbReference>
<sequence length="127" mass="13689">MKKKIQTDQAPGAIGPYSQAIDLGDLIFVSGQIPLDPKLGSIVSGGIETQTEQVMKNIGAILDAANLTYSDVVRAEVFLTNMDNFGKVNEIYVQYFSEEPKPARFAVGVASLPMNSLIEIAVIAKRS</sequence>
<organism evidence="2 3">
    <name type="scientific">Lentisphaera profundi</name>
    <dbReference type="NCBI Taxonomy" id="1658616"/>
    <lineage>
        <taxon>Bacteria</taxon>
        <taxon>Pseudomonadati</taxon>
        <taxon>Lentisphaerota</taxon>
        <taxon>Lentisphaeria</taxon>
        <taxon>Lentisphaerales</taxon>
        <taxon>Lentisphaeraceae</taxon>
        <taxon>Lentisphaera</taxon>
    </lineage>
</organism>
<name>A0ABY7VUZ8_9BACT</name>
<dbReference type="Proteomes" id="UP001214250">
    <property type="component" value="Chromosome 2"/>
</dbReference>
<dbReference type="Pfam" id="PF01042">
    <property type="entry name" value="Ribonuc_L-PSP"/>
    <property type="match status" value="1"/>
</dbReference>
<evidence type="ECO:0000256" key="1">
    <source>
        <dbReference type="ARBA" id="ARBA00010552"/>
    </source>
</evidence>
<dbReference type="EMBL" id="CP117812">
    <property type="protein sequence ID" value="WDE98040.1"/>
    <property type="molecule type" value="Genomic_DNA"/>
</dbReference>
<reference evidence="2 3" key="1">
    <citation type="submission" date="2023-02" db="EMBL/GenBank/DDBJ databases">
        <title>Genome sequence of Lentisphaera profundi SAORIC-696.</title>
        <authorList>
            <person name="Kim e."/>
            <person name="Cho J.-C."/>
            <person name="Choi A."/>
            <person name="Kang I."/>
        </authorList>
    </citation>
    <scope>NUCLEOTIDE SEQUENCE [LARGE SCALE GENOMIC DNA]</scope>
    <source>
        <strain evidence="2 3">SAORIC-696</strain>
    </source>
</reference>
<dbReference type="InterPro" id="IPR006056">
    <property type="entry name" value="RidA"/>
</dbReference>
<protein>
    <submittedName>
        <fullName evidence="2">RidA family protein</fullName>
    </submittedName>
</protein>
<proteinExistence type="inferred from homology"/>
<dbReference type="PANTHER" id="PTHR11803:SF39">
    <property type="entry name" value="2-IMINOBUTANOATE_2-IMINOPROPANOATE DEAMINASE"/>
    <property type="match status" value="1"/>
</dbReference>